<feature type="transmembrane region" description="Helical" evidence="1">
    <location>
        <begin position="13"/>
        <end position="37"/>
    </location>
</feature>
<reference evidence="2" key="1">
    <citation type="submission" date="2022-03" db="EMBL/GenBank/DDBJ databases">
        <title>First case of bacteraemia caused by Dielma fastidiosa in a patient hospitalised with diverticulitis.</title>
        <authorList>
            <person name="Forman-Ankjaer B."/>
            <person name="Hvid-Jensen F."/>
            <person name="Kobel C.M."/>
            <person name="Greve T."/>
        </authorList>
    </citation>
    <scope>NUCLEOTIDE SEQUENCE</scope>
    <source>
        <strain evidence="2">AUH_DF_2021</strain>
    </source>
</reference>
<feature type="transmembrane region" description="Helical" evidence="1">
    <location>
        <begin position="58"/>
        <end position="77"/>
    </location>
</feature>
<protein>
    <submittedName>
        <fullName evidence="2">Uncharacterized protein</fullName>
    </submittedName>
</protein>
<dbReference type="AlphaFoldDB" id="A0AB35USW2"/>
<keyword evidence="1" id="KW-0812">Transmembrane</keyword>
<evidence type="ECO:0000313" key="2">
    <source>
        <dbReference type="EMBL" id="MDY5169002.1"/>
    </source>
</evidence>
<accession>A0AB35USW2</accession>
<proteinExistence type="predicted"/>
<dbReference type="EMBL" id="JALDAW010000022">
    <property type="protein sequence ID" value="MDY5169002.1"/>
    <property type="molecule type" value="Genomic_DNA"/>
</dbReference>
<keyword evidence="1" id="KW-1133">Transmembrane helix</keyword>
<name>A0AB35USW2_9FIRM</name>
<dbReference type="RefSeq" id="WP_181416052.1">
    <property type="nucleotide sequence ID" value="NZ_JALDAW010000022.1"/>
</dbReference>
<gene>
    <name evidence="2" type="ORF">MQE39_12860</name>
</gene>
<feature type="transmembrane region" description="Helical" evidence="1">
    <location>
        <begin position="97"/>
        <end position="121"/>
    </location>
</feature>
<dbReference type="Proteomes" id="UP001276902">
    <property type="component" value="Unassembled WGS sequence"/>
</dbReference>
<sequence>MIMLNWPIYPTESFIACLLHCVTSTVCIGLLFHWRLLIKKASRQMIDEMMINHLKFKYSMILIKVSSLCLYALGILFEAESYHLRYVLPHVYPFMQLFKIGFLCFYMLDLLTIVFFISHLFMIKENLKKRAIESQQ</sequence>
<comment type="caution">
    <text evidence="2">The sequence shown here is derived from an EMBL/GenBank/DDBJ whole genome shotgun (WGS) entry which is preliminary data.</text>
</comment>
<evidence type="ECO:0000313" key="3">
    <source>
        <dbReference type="Proteomes" id="UP001276902"/>
    </source>
</evidence>
<organism evidence="2 3">
    <name type="scientific">Dielma fastidiosa</name>
    <dbReference type="NCBI Taxonomy" id="1034346"/>
    <lineage>
        <taxon>Bacteria</taxon>
        <taxon>Bacillati</taxon>
        <taxon>Bacillota</taxon>
        <taxon>Erysipelotrichia</taxon>
        <taxon>Erysipelotrichales</taxon>
        <taxon>Erysipelotrichaceae</taxon>
        <taxon>Dielma</taxon>
    </lineage>
</organism>
<evidence type="ECO:0000256" key="1">
    <source>
        <dbReference type="SAM" id="Phobius"/>
    </source>
</evidence>
<keyword evidence="1" id="KW-0472">Membrane</keyword>